<gene>
    <name evidence="1" type="ORF">PFISCL1PPCAC_11176</name>
</gene>
<dbReference type="AlphaFoldDB" id="A0AAV5VK30"/>
<evidence type="ECO:0000313" key="2">
    <source>
        <dbReference type="Proteomes" id="UP001432322"/>
    </source>
</evidence>
<proteinExistence type="predicted"/>
<feature type="non-terminal residue" evidence="1">
    <location>
        <position position="141"/>
    </location>
</feature>
<evidence type="ECO:0000313" key="1">
    <source>
        <dbReference type="EMBL" id="GMT19879.1"/>
    </source>
</evidence>
<sequence length="141" mass="15952">PLLLLFLLSDWENVDHSRITRGIQLNTRLVEFDECFDCLKNVVRISISNDEEMTSSLLDRLEWNVSRDVLGATVGDVERQAGLERSDASILAQSMIQFEFGGTGYDIFCLLSRSQSNVLLRSGTCSMTELLVFFLRLSLLL</sequence>
<dbReference type="EMBL" id="BTSY01000003">
    <property type="protein sequence ID" value="GMT19879.1"/>
    <property type="molecule type" value="Genomic_DNA"/>
</dbReference>
<organism evidence="1 2">
    <name type="scientific">Pristionchus fissidentatus</name>
    <dbReference type="NCBI Taxonomy" id="1538716"/>
    <lineage>
        <taxon>Eukaryota</taxon>
        <taxon>Metazoa</taxon>
        <taxon>Ecdysozoa</taxon>
        <taxon>Nematoda</taxon>
        <taxon>Chromadorea</taxon>
        <taxon>Rhabditida</taxon>
        <taxon>Rhabditina</taxon>
        <taxon>Diplogasteromorpha</taxon>
        <taxon>Diplogasteroidea</taxon>
        <taxon>Neodiplogasteridae</taxon>
        <taxon>Pristionchus</taxon>
    </lineage>
</organism>
<keyword evidence="2" id="KW-1185">Reference proteome</keyword>
<dbReference type="Proteomes" id="UP001432322">
    <property type="component" value="Unassembled WGS sequence"/>
</dbReference>
<feature type="non-terminal residue" evidence="1">
    <location>
        <position position="1"/>
    </location>
</feature>
<name>A0AAV5VK30_9BILA</name>
<comment type="caution">
    <text evidence="1">The sequence shown here is derived from an EMBL/GenBank/DDBJ whole genome shotgun (WGS) entry which is preliminary data.</text>
</comment>
<reference evidence="1" key="1">
    <citation type="submission" date="2023-10" db="EMBL/GenBank/DDBJ databases">
        <title>Genome assembly of Pristionchus species.</title>
        <authorList>
            <person name="Yoshida K."/>
            <person name="Sommer R.J."/>
        </authorList>
    </citation>
    <scope>NUCLEOTIDE SEQUENCE</scope>
    <source>
        <strain evidence="1">RS5133</strain>
    </source>
</reference>
<protein>
    <submittedName>
        <fullName evidence="1">Uncharacterized protein</fullName>
    </submittedName>
</protein>
<accession>A0AAV5VK30</accession>